<sequence>MNRTMFKSKIHRATVTHADLHYVGSVTVDLDLLDAADILPGELVSIVDVTNGARLETYTIAGERGSGVLGINGPAAHLVHEGDLVILITYGSMSTKEAREFVPTVVHVDAQNKIVELGTDPAEGITPGLLRPPFAVSR</sequence>
<evidence type="ECO:0000256" key="7">
    <source>
        <dbReference type="ARBA" id="ARBA00023270"/>
    </source>
</evidence>
<dbReference type="Gene3D" id="2.40.40.20">
    <property type="match status" value="1"/>
</dbReference>
<dbReference type="Pfam" id="PF02261">
    <property type="entry name" value="Asp_decarbox"/>
    <property type="match status" value="1"/>
</dbReference>
<dbReference type="PIRSF" id="PIRSF006246">
    <property type="entry name" value="Asp_decarbox"/>
    <property type="match status" value="1"/>
</dbReference>
<dbReference type="InterPro" id="IPR003190">
    <property type="entry name" value="Asp_decarbox"/>
</dbReference>
<keyword evidence="7 9" id="KW-0704">Schiff base</keyword>
<keyword evidence="11" id="KW-1185">Reference proteome</keyword>
<evidence type="ECO:0000256" key="8">
    <source>
        <dbReference type="ARBA" id="ARBA00023317"/>
    </source>
</evidence>
<dbReference type="NCBIfam" id="TIGR00223">
    <property type="entry name" value="panD"/>
    <property type="match status" value="1"/>
</dbReference>
<feature type="chain" id="PRO_5044917107" description="Aspartate 1-decarboxylase alpha chain" evidence="9">
    <location>
        <begin position="25"/>
        <end position="138"/>
    </location>
</feature>
<dbReference type="SUPFAM" id="SSF50692">
    <property type="entry name" value="ADC-like"/>
    <property type="match status" value="1"/>
</dbReference>
<evidence type="ECO:0000256" key="6">
    <source>
        <dbReference type="ARBA" id="ARBA00023239"/>
    </source>
</evidence>
<keyword evidence="8 9" id="KW-0670">Pyruvate</keyword>
<evidence type="ECO:0000313" key="11">
    <source>
        <dbReference type="Proteomes" id="UP001422074"/>
    </source>
</evidence>
<keyword evidence="6 9" id="KW-0456">Lyase</keyword>
<feature type="active site" description="Proton donor" evidence="9">
    <location>
        <position position="58"/>
    </location>
</feature>
<comment type="catalytic activity">
    <reaction evidence="9">
        <text>L-aspartate + H(+) = beta-alanine + CO2</text>
        <dbReference type="Rhea" id="RHEA:19497"/>
        <dbReference type="ChEBI" id="CHEBI:15378"/>
        <dbReference type="ChEBI" id="CHEBI:16526"/>
        <dbReference type="ChEBI" id="CHEBI:29991"/>
        <dbReference type="ChEBI" id="CHEBI:57966"/>
        <dbReference type="EC" id="4.1.1.11"/>
    </reaction>
</comment>
<dbReference type="EC" id="4.1.1.11" evidence="9"/>
<evidence type="ECO:0000256" key="3">
    <source>
        <dbReference type="ARBA" id="ARBA00022793"/>
    </source>
</evidence>
<comment type="subcellular location">
    <subcellularLocation>
        <location evidence="9">Cytoplasm</location>
    </subcellularLocation>
</comment>
<dbReference type="PANTHER" id="PTHR21012:SF0">
    <property type="entry name" value="ASPARTATE 1-DECARBOXYLASE"/>
    <property type="match status" value="1"/>
</dbReference>
<reference evidence="10 11" key="1">
    <citation type="submission" date="2024-05" db="EMBL/GenBank/DDBJ databases">
        <title>Sinomonas sp. nov., isolated from a waste landfill.</title>
        <authorList>
            <person name="Zhao Y."/>
        </authorList>
    </citation>
    <scope>NUCLEOTIDE SEQUENCE [LARGE SCALE GENOMIC DNA]</scope>
    <source>
        <strain evidence="10 11">CCTCC AB2014300</strain>
    </source>
</reference>
<evidence type="ECO:0000313" key="10">
    <source>
        <dbReference type="EMBL" id="MEN2746031.1"/>
    </source>
</evidence>
<dbReference type="Proteomes" id="UP001422074">
    <property type="component" value="Unassembled WGS sequence"/>
</dbReference>
<feature type="binding site" evidence="9">
    <location>
        <position position="57"/>
    </location>
    <ligand>
        <name>substrate</name>
    </ligand>
</feature>
<evidence type="ECO:0000256" key="5">
    <source>
        <dbReference type="ARBA" id="ARBA00023145"/>
    </source>
</evidence>
<dbReference type="HAMAP" id="MF_00446">
    <property type="entry name" value="PanD"/>
    <property type="match status" value="1"/>
</dbReference>
<dbReference type="RefSeq" id="WP_345886632.1">
    <property type="nucleotide sequence ID" value="NZ_JBDFRB010000025.1"/>
</dbReference>
<feature type="chain" id="PRO_5044917108" description="Aspartate 1-decarboxylase beta chain" evidence="9">
    <location>
        <begin position="1"/>
        <end position="24"/>
    </location>
</feature>
<dbReference type="PANTHER" id="PTHR21012">
    <property type="entry name" value="ASPARTATE 1-DECARBOXYLASE"/>
    <property type="match status" value="1"/>
</dbReference>
<feature type="active site" description="Schiff-base intermediate with substrate; via pyruvic acid" evidence="9">
    <location>
        <position position="25"/>
    </location>
</feature>
<dbReference type="EMBL" id="JBDFRB010000025">
    <property type="protein sequence ID" value="MEN2746031.1"/>
    <property type="molecule type" value="Genomic_DNA"/>
</dbReference>
<comment type="function">
    <text evidence="9">Catalyzes the pyruvoyl-dependent decarboxylation of aspartate to produce beta-alanine.</text>
</comment>
<dbReference type="InterPro" id="IPR009010">
    <property type="entry name" value="Asp_de-COase-like_dom_sf"/>
</dbReference>
<feature type="binding site" evidence="9">
    <location>
        <begin position="73"/>
        <end position="75"/>
    </location>
    <ligand>
        <name>substrate</name>
    </ligand>
</feature>
<keyword evidence="4 9" id="KW-0068">Autocatalytic cleavage</keyword>
<keyword evidence="5 9" id="KW-0865">Zymogen</keyword>
<feature type="modified residue" description="Pyruvic acid (Ser)" evidence="9">
    <location>
        <position position="25"/>
    </location>
</feature>
<comment type="similarity">
    <text evidence="9">Belongs to the PanD family.</text>
</comment>
<gene>
    <name evidence="9 10" type="primary">panD</name>
    <name evidence="10" type="ORF">ABCQ75_16025</name>
</gene>
<evidence type="ECO:0000256" key="2">
    <source>
        <dbReference type="ARBA" id="ARBA00022655"/>
    </source>
</evidence>
<evidence type="ECO:0000256" key="1">
    <source>
        <dbReference type="ARBA" id="ARBA00022490"/>
    </source>
</evidence>
<comment type="pathway">
    <text evidence="9">Cofactor biosynthesis; (R)-pantothenate biosynthesis; beta-alanine from L-aspartate: step 1/1.</text>
</comment>
<comment type="subunit">
    <text evidence="9">Heterooctamer of four alpha and four beta subunits.</text>
</comment>
<comment type="caution">
    <text evidence="10">The sequence shown here is derived from an EMBL/GenBank/DDBJ whole genome shotgun (WGS) entry which is preliminary data.</text>
</comment>
<accession>A0ABU9X3K4</accession>
<evidence type="ECO:0000256" key="4">
    <source>
        <dbReference type="ARBA" id="ARBA00022813"/>
    </source>
</evidence>
<protein>
    <recommendedName>
        <fullName evidence="9">Aspartate 1-decarboxylase</fullName>
        <ecNumber evidence="9">4.1.1.11</ecNumber>
    </recommendedName>
    <alternativeName>
        <fullName evidence="9">Aspartate alpha-decarboxylase</fullName>
    </alternativeName>
    <component>
        <recommendedName>
            <fullName evidence="9">Aspartate 1-decarboxylase beta chain</fullName>
        </recommendedName>
    </component>
    <component>
        <recommendedName>
            <fullName evidence="9">Aspartate 1-decarboxylase alpha chain</fullName>
        </recommendedName>
    </component>
</protein>
<proteinExistence type="inferred from homology"/>
<comment type="PTM">
    <text evidence="9">Is synthesized initially as an inactive proenzyme, which is activated by self-cleavage at a specific serine bond to produce a beta-subunit with a hydroxyl group at its C-terminus and an alpha-subunit with a pyruvoyl group at its N-terminus.</text>
</comment>
<name>A0ABU9X3K4_9MICC</name>
<organism evidence="10 11">
    <name type="scientific">Sinomonas halotolerans</name>
    <dbReference type="NCBI Taxonomy" id="1644133"/>
    <lineage>
        <taxon>Bacteria</taxon>
        <taxon>Bacillati</taxon>
        <taxon>Actinomycetota</taxon>
        <taxon>Actinomycetes</taxon>
        <taxon>Micrococcales</taxon>
        <taxon>Micrococcaceae</taxon>
        <taxon>Sinomonas</taxon>
    </lineage>
</organism>
<keyword evidence="1 9" id="KW-0963">Cytoplasm</keyword>
<evidence type="ECO:0000256" key="9">
    <source>
        <dbReference type="HAMAP-Rule" id="MF_00446"/>
    </source>
</evidence>
<keyword evidence="3 9" id="KW-0210">Decarboxylase</keyword>
<keyword evidence="2 9" id="KW-0566">Pantothenate biosynthesis</keyword>
<dbReference type="CDD" id="cd06919">
    <property type="entry name" value="Asp_decarbox"/>
    <property type="match status" value="1"/>
</dbReference>
<comment type="cofactor">
    <cofactor evidence="9">
        <name>pyruvate</name>
        <dbReference type="ChEBI" id="CHEBI:15361"/>
    </cofactor>
    <text evidence="9">Binds 1 pyruvoyl group covalently per subunit.</text>
</comment>
<dbReference type="GO" id="GO:0004068">
    <property type="term" value="F:aspartate 1-decarboxylase activity"/>
    <property type="evidence" value="ECO:0007669"/>
    <property type="project" value="UniProtKB-EC"/>
</dbReference>